<proteinExistence type="predicted"/>
<evidence type="ECO:0000313" key="1">
    <source>
        <dbReference type="EMBL" id="KAJ2771438.1"/>
    </source>
</evidence>
<gene>
    <name evidence="1" type="ORF">IWQ57_002218</name>
</gene>
<keyword evidence="2" id="KW-1185">Reference proteome</keyword>
<dbReference type="Proteomes" id="UP001140234">
    <property type="component" value="Unassembled WGS sequence"/>
</dbReference>
<organism evidence="1 2">
    <name type="scientific">Coemansia nantahalensis</name>
    <dbReference type="NCBI Taxonomy" id="2789366"/>
    <lineage>
        <taxon>Eukaryota</taxon>
        <taxon>Fungi</taxon>
        <taxon>Fungi incertae sedis</taxon>
        <taxon>Zoopagomycota</taxon>
        <taxon>Kickxellomycotina</taxon>
        <taxon>Kickxellomycetes</taxon>
        <taxon>Kickxellales</taxon>
        <taxon>Kickxellaceae</taxon>
        <taxon>Coemansia</taxon>
    </lineage>
</organism>
<comment type="caution">
    <text evidence="1">The sequence shown here is derived from an EMBL/GenBank/DDBJ whole genome shotgun (WGS) entry which is preliminary data.</text>
</comment>
<evidence type="ECO:0000313" key="2">
    <source>
        <dbReference type="Proteomes" id="UP001140234"/>
    </source>
</evidence>
<dbReference type="EMBL" id="JANBUJ010000536">
    <property type="protein sequence ID" value="KAJ2771438.1"/>
    <property type="molecule type" value="Genomic_DNA"/>
</dbReference>
<accession>A0ACC1K1F5</accession>
<feature type="non-terminal residue" evidence="1">
    <location>
        <position position="1"/>
    </location>
</feature>
<feature type="non-terminal residue" evidence="1">
    <location>
        <position position="156"/>
    </location>
</feature>
<protein>
    <submittedName>
        <fullName evidence="1">Uncharacterized protein</fullName>
    </submittedName>
</protein>
<sequence>PLSRLVVANAAQQARTQVPAEQRRRHAGVAGSARGRAADQLQDRGHQQPQRGGQAVQEHRVREQPAVAEPQAGGRAGAGQRRLAGRLPRVLGRRRAAVAAPAEKVLRHHRPPGAVHGPKDKRPLPLGRGLPRPPRAAAGHRAAVPRPAQRQRHAQV</sequence>
<reference evidence="1" key="1">
    <citation type="submission" date="2022-07" db="EMBL/GenBank/DDBJ databases">
        <title>Phylogenomic reconstructions and comparative analyses of Kickxellomycotina fungi.</title>
        <authorList>
            <person name="Reynolds N.K."/>
            <person name="Stajich J.E."/>
            <person name="Barry K."/>
            <person name="Grigoriev I.V."/>
            <person name="Crous P."/>
            <person name="Smith M.E."/>
        </authorList>
    </citation>
    <scope>NUCLEOTIDE SEQUENCE</scope>
    <source>
        <strain evidence="1">CBS 109366</strain>
    </source>
</reference>
<name>A0ACC1K1F5_9FUNG</name>